<organism evidence="2 3">
    <name type="scientific">Paenibacillus vini</name>
    <dbReference type="NCBI Taxonomy" id="1476024"/>
    <lineage>
        <taxon>Bacteria</taxon>
        <taxon>Bacillati</taxon>
        <taxon>Bacillota</taxon>
        <taxon>Bacilli</taxon>
        <taxon>Bacillales</taxon>
        <taxon>Paenibacillaceae</taxon>
        <taxon>Paenibacillus</taxon>
    </lineage>
</organism>
<dbReference type="Proteomes" id="UP000679992">
    <property type="component" value="Unassembled WGS sequence"/>
</dbReference>
<reference evidence="2 3" key="1">
    <citation type="submission" date="2021-03" db="EMBL/GenBank/DDBJ databases">
        <title>Antimicrobial resistance genes in bacteria isolated from Japanese honey, and their potential for conferring macrolide and lincosamide resistance in the American foulbrood pathogen Paenibacillus larvae.</title>
        <authorList>
            <person name="Okamoto M."/>
            <person name="Kumagai M."/>
            <person name="Kanamori H."/>
            <person name="Takamatsu D."/>
        </authorList>
    </citation>
    <scope>NUCLEOTIDE SEQUENCE [LARGE SCALE GENOMIC DNA]</scope>
    <source>
        <strain evidence="2 3">J42TS3</strain>
    </source>
</reference>
<protein>
    <submittedName>
        <fullName evidence="2">Uncharacterized protein</fullName>
    </submittedName>
</protein>
<name>A0ABQ4MH27_9BACL</name>
<proteinExistence type="predicted"/>
<evidence type="ECO:0000313" key="3">
    <source>
        <dbReference type="Proteomes" id="UP000679992"/>
    </source>
</evidence>
<evidence type="ECO:0000256" key="1">
    <source>
        <dbReference type="SAM" id="MobiDB-lite"/>
    </source>
</evidence>
<dbReference type="RefSeq" id="WP_213656288.1">
    <property type="nucleotide sequence ID" value="NZ_BOSL01000017.1"/>
</dbReference>
<gene>
    <name evidence="2" type="ORF">J42TS3_43030</name>
</gene>
<dbReference type="EMBL" id="BOSL01000017">
    <property type="protein sequence ID" value="GIP55268.1"/>
    <property type="molecule type" value="Genomic_DNA"/>
</dbReference>
<evidence type="ECO:0000313" key="2">
    <source>
        <dbReference type="EMBL" id="GIP55268.1"/>
    </source>
</evidence>
<feature type="region of interest" description="Disordered" evidence="1">
    <location>
        <begin position="1"/>
        <end position="37"/>
    </location>
</feature>
<keyword evidence="3" id="KW-1185">Reference proteome</keyword>
<sequence length="58" mass="6262">MRENVPDVGKFQSRVAPNLGKSEDVLANPVGPAPTVPAGVRKFLRLGAATPERESRDY</sequence>
<comment type="caution">
    <text evidence="2">The sequence shown here is derived from an EMBL/GenBank/DDBJ whole genome shotgun (WGS) entry which is preliminary data.</text>
</comment>
<accession>A0ABQ4MH27</accession>